<dbReference type="Proteomes" id="UP000183206">
    <property type="component" value="Unassembled WGS sequence"/>
</dbReference>
<accession>A0A1J4VC63</accession>
<dbReference type="STRING" id="1805282.AUJ44_01480"/>
<dbReference type="EMBL" id="MNVO01000025">
    <property type="protein sequence ID" value="OIO32865.1"/>
    <property type="molecule type" value="Genomic_DNA"/>
</dbReference>
<feature type="transmembrane region" description="Helical" evidence="1">
    <location>
        <begin position="95"/>
        <end position="117"/>
    </location>
</feature>
<sequence>MIELYRRIQNKTTEVEKTLKREIMSGRTGILFHFLITRLDFQLFFFEITLGVLKFLIILAKDPSVSFLLFFDGGDRGPYERSYCEYKVIRERVRLFSFTGAVTIIVVSVVAGLAMSLTIGSWQNALAATYTWTQTNWNSLTSNTTGHPAPADWTEYSAITIGISAGSAVTLSPVATSLMQTDDGATNTGFNMADAAFSQTEVTGTGASAGIVLSSTDLTWATTTIDTTGSVGNYTSLVLGSDGYARISYYDGTNQDLKFVQCASADCSTKNIATVDATGITGQYTSLAIRPSDEYVYISYYDSTNADLKLAYQKPVYSASGTYASGAIDIGFGVPSWGNLSWTHSGGQTITLKARSDADGDFSDATAWGGCSAITSGNALSTGGCVTDGHRFIEYQASLSPRPTPPQRRRLMM</sequence>
<comment type="caution">
    <text evidence="2">The sequence shown here is derived from an EMBL/GenBank/DDBJ whole genome shotgun (WGS) entry which is preliminary data.</text>
</comment>
<evidence type="ECO:0000313" key="2">
    <source>
        <dbReference type="EMBL" id="OIO32865.1"/>
    </source>
</evidence>
<keyword evidence="1" id="KW-0472">Membrane</keyword>
<gene>
    <name evidence="2" type="ORF">AUJ44_01480</name>
</gene>
<organism evidence="2 3">
    <name type="scientific">Candidatus Nomurabacteria bacterium CG1_02_47_685</name>
    <dbReference type="NCBI Taxonomy" id="1805282"/>
    <lineage>
        <taxon>Bacteria</taxon>
        <taxon>Candidatus Nomuraibacteriota</taxon>
    </lineage>
</organism>
<reference evidence="2 3" key="1">
    <citation type="journal article" date="2016" name="Environ. Microbiol.">
        <title>Genomic resolution of a cold subsurface aquifer community provides metabolic insights for novel microbes adapted to high CO concentrations.</title>
        <authorList>
            <person name="Probst A.J."/>
            <person name="Castelle C.J."/>
            <person name="Singh A."/>
            <person name="Brown C.T."/>
            <person name="Anantharaman K."/>
            <person name="Sharon I."/>
            <person name="Hug L.A."/>
            <person name="Burstein D."/>
            <person name="Emerson J.B."/>
            <person name="Thomas B.C."/>
            <person name="Banfield J.F."/>
        </authorList>
    </citation>
    <scope>NUCLEOTIDE SEQUENCE [LARGE SCALE GENOMIC DNA]</scope>
    <source>
        <strain evidence="2">CG1_02_47_685</strain>
    </source>
</reference>
<protein>
    <submittedName>
        <fullName evidence="2">Uncharacterized protein</fullName>
    </submittedName>
</protein>
<keyword evidence="1" id="KW-0812">Transmembrane</keyword>
<keyword evidence="1" id="KW-1133">Transmembrane helix</keyword>
<dbReference type="AlphaFoldDB" id="A0A1J4VC63"/>
<name>A0A1J4VC63_9BACT</name>
<proteinExistence type="predicted"/>
<evidence type="ECO:0000256" key="1">
    <source>
        <dbReference type="SAM" id="Phobius"/>
    </source>
</evidence>
<evidence type="ECO:0000313" key="3">
    <source>
        <dbReference type="Proteomes" id="UP000183206"/>
    </source>
</evidence>